<dbReference type="KEGG" id="mzi:HWN40_07300"/>
<proteinExistence type="predicted"/>
<dbReference type="EMBL" id="CP058215">
    <property type="protein sequence ID" value="QLC50060.1"/>
    <property type="molecule type" value="Genomic_DNA"/>
</dbReference>
<dbReference type="GeneID" id="55821469"/>
<evidence type="ECO:0008006" key="4">
    <source>
        <dbReference type="Google" id="ProtNLM"/>
    </source>
</evidence>
<protein>
    <recommendedName>
        <fullName evidence="4">DUF5683 domain-containing protein</fullName>
    </recommendedName>
</protein>
<evidence type="ECO:0000313" key="3">
    <source>
        <dbReference type="Proteomes" id="UP000509594"/>
    </source>
</evidence>
<accession>A0A7D5EGS2</accession>
<reference evidence="2 3" key="1">
    <citation type="submission" date="2020-06" db="EMBL/GenBank/DDBJ databases">
        <title>Methanolobus halotolerans sp. nov., isolated from a saline lake Tus in Siberia.</title>
        <authorList>
            <person name="Shen Y."/>
            <person name="Chen S.-C."/>
            <person name="Lai M.-C."/>
            <person name="Huang H.-H."/>
            <person name="Chiu H.-H."/>
            <person name="Tang S.-L."/>
            <person name="Rogozin D.Y."/>
            <person name="Degermendzhy A.G."/>
        </authorList>
    </citation>
    <scope>NUCLEOTIDE SEQUENCE [LARGE SCALE GENOMIC DNA]</scope>
    <source>
        <strain evidence="2 3">DSM 21339</strain>
    </source>
</reference>
<keyword evidence="1" id="KW-0812">Transmembrane</keyword>
<dbReference type="AlphaFoldDB" id="A0A7D5EGS2"/>
<organism evidence="2 3">
    <name type="scientific">Methanolobus zinderi</name>
    <dbReference type="NCBI Taxonomy" id="536044"/>
    <lineage>
        <taxon>Archaea</taxon>
        <taxon>Methanobacteriati</taxon>
        <taxon>Methanobacteriota</taxon>
        <taxon>Stenosarchaea group</taxon>
        <taxon>Methanomicrobia</taxon>
        <taxon>Methanosarcinales</taxon>
        <taxon>Methanosarcinaceae</taxon>
        <taxon>Methanolobus</taxon>
    </lineage>
</organism>
<gene>
    <name evidence="2" type="ORF">HWN40_07300</name>
</gene>
<keyword evidence="1" id="KW-0472">Membrane</keyword>
<dbReference type="RefSeq" id="WP_176965116.1">
    <property type="nucleotide sequence ID" value="NZ_CP058215.1"/>
</dbReference>
<evidence type="ECO:0000256" key="1">
    <source>
        <dbReference type="SAM" id="Phobius"/>
    </source>
</evidence>
<name>A0A7D5EGS2_9EURY</name>
<evidence type="ECO:0000313" key="2">
    <source>
        <dbReference type="EMBL" id="QLC50060.1"/>
    </source>
</evidence>
<sequence>MSDNKKHGVPALLSFFLPGLGQLVKGQIFKAIGIWVGLFVSGLLTFLVIGFITAPLIWLWQIFDAYND</sequence>
<dbReference type="Proteomes" id="UP000509594">
    <property type="component" value="Chromosome"/>
</dbReference>
<keyword evidence="3" id="KW-1185">Reference proteome</keyword>
<feature type="transmembrane region" description="Helical" evidence="1">
    <location>
        <begin position="36"/>
        <end position="60"/>
    </location>
</feature>
<keyword evidence="1" id="KW-1133">Transmembrane helix</keyword>
<dbReference type="OrthoDB" id="64860at2157"/>